<evidence type="ECO:0000256" key="6">
    <source>
        <dbReference type="SAM" id="MobiDB-lite"/>
    </source>
</evidence>
<dbReference type="Proteomes" id="UP001249851">
    <property type="component" value="Unassembled WGS sequence"/>
</dbReference>
<gene>
    <name evidence="8" type="ORF">P5673_013274</name>
</gene>
<dbReference type="Gene3D" id="3.30.160.60">
    <property type="entry name" value="Classic Zinc Finger"/>
    <property type="match status" value="1"/>
</dbReference>
<dbReference type="SMART" id="SM00355">
    <property type="entry name" value="ZnF_C2H2"/>
    <property type="match status" value="5"/>
</dbReference>
<dbReference type="PANTHER" id="PTHR13267:SF3">
    <property type="entry name" value="ZINC FINGER PROTEIN 277"/>
    <property type="match status" value="1"/>
</dbReference>
<evidence type="ECO:0000313" key="8">
    <source>
        <dbReference type="EMBL" id="KAK2563549.1"/>
    </source>
</evidence>
<dbReference type="InterPro" id="IPR013087">
    <property type="entry name" value="Znf_C2H2_type"/>
</dbReference>
<feature type="compositionally biased region" description="Acidic residues" evidence="6">
    <location>
        <begin position="406"/>
        <end position="420"/>
    </location>
</feature>
<dbReference type="AlphaFoldDB" id="A0AAD9QLK3"/>
<sequence length="430" mass="50217">MATGGNLGSHTLEVLTFPEKPLRELTSSELLVPCIFCDREFPNTEGKNDAVLHHLLVEHQLVIGDVAQVCDIRRYLSYWKVRLKEKPIKEFCPVININSKPGDVGPKIQYFLLCDSLPEERALREELQHKRLENILECQQQERSDTCFSRTCLFCKQHFEGNRTSLFSHMAEAHGFNVGLPDNLEAHKNVNILFMITVNVNEFLDLLEKKLTSLQCLFCEKLFKDRTALKDHMRKKQHKKINPKNKEYDRFYVINYLELGKTWEDIQNEIEEEEETRTDGNADEGDWNDWKDDLPPTVCLFCDNSYPVTRQVLQHMKDEHCFDFLAVTHSLGLDFYHQVKIVNYVRRQVYQNNCVKCEVNFCSKQAVLDHMEKEQHFSLPDEKSSWDQPQYFFPTYENDTLLCSLEDDEEGDDVQEDDENATGGKDDNGN</sequence>
<keyword evidence="2 5" id="KW-0863">Zinc-finger</keyword>
<evidence type="ECO:0000256" key="1">
    <source>
        <dbReference type="ARBA" id="ARBA00022723"/>
    </source>
</evidence>
<evidence type="ECO:0000256" key="5">
    <source>
        <dbReference type="PROSITE-ProRule" id="PRU00042"/>
    </source>
</evidence>
<feature type="domain" description="C2H2-type" evidence="7">
    <location>
        <begin position="214"/>
        <end position="243"/>
    </location>
</feature>
<reference evidence="8" key="1">
    <citation type="journal article" date="2023" name="G3 (Bethesda)">
        <title>Whole genome assembly and annotation of the endangered Caribbean coral Acropora cervicornis.</title>
        <authorList>
            <person name="Selwyn J.D."/>
            <person name="Vollmer S.V."/>
        </authorList>
    </citation>
    <scope>NUCLEOTIDE SEQUENCE</scope>
    <source>
        <strain evidence="8">K2</strain>
    </source>
</reference>
<organism evidence="8 9">
    <name type="scientific">Acropora cervicornis</name>
    <name type="common">Staghorn coral</name>
    <dbReference type="NCBI Taxonomy" id="6130"/>
    <lineage>
        <taxon>Eukaryota</taxon>
        <taxon>Metazoa</taxon>
        <taxon>Cnidaria</taxon>
        <taxon>Anthozoa</taxon>
        <taxon>Hexacorallia</taxon>
        <taxon>Scleractinia</taxon>
        <taxon>Astrocoeniina</taxon>
        <taxon>Acroporidae</taxon>
        <taxon>Acropora</taxon>
    </lineage>
</organism>
<protein>
    <submittedName>
        <fullName evidence="8">Zinc finger protein 277</fullName>
    </submittedName>
</protein>
<keyword evidence="3" id="KW-0862">Zinc</keyword>
<comment type="similarity">
    <text evidence="4">Belongs to the ZNF277 family.</text>
</comment>
<evidence type="ECO:0000256" key="2">
    <source>
        <dbReference type="ARBA" id="ARBA00022771"/>
    </source>
</evidence>
<dbReference type="Pfam" id="PF12756">
    <property type="entry name" value="zf-C2H2_2"/>
    <property type="match status" value="2"/>
</dbReference>
<dbReference type="SUPFAM" id="SSF57667">
    <property type="entry name" value="beta-beta-alpha zinc fingers"/>
    <property type="match status" value="2"/>
</dbReference>
<feature type="region of interest" description="Disordered" evidence="6">
    <location>
        <begin position="406"/>
        <end position="430"/>
    </location>
</feature>
<dbReference type="EMBL" id="JARQWQ010000025">
    <property type="protein sequence ID" value="KAK2563549.1"/>
    <property type="molecule type" value="Genomic_DNA"/>
</dbReference>
<evidence type="ECO:0000313" key="9">
    <source>
        <dbReference type="Proteomes" id="UP001249851"/>
    </source>
</evidence>
<dbReference type="InterPro" id="IPR036236">
    <property type="entry name" value="Znf_C2H2_sf"/>
</dbReference>
<dbReference type="InterPro" id="IPR041661">
    <property type="entry name" value="ZN622/Rei1/Reh1_Znf-C2H2"/>
</dbReference>
<reference evidence="8" key="2">
    <citation type="journal article" date="2023" name="Science">
        <title>Genomic signatures of disease resistance in endangered staghorn corals.</title>
        <authorList>
            <person name="Vollmer S.V."/>
            <person name="Selwyn J.D."/>
            <person name="Despard B.A."/>
            <person name="Roesel C.L."/>
        </authorList>
    </citation>
    <scope>NUCLEOTIDE SEQUENCE</scope>
    <source>
        <strain evidence="8">K2</strain>
    </source>
</reference>
<keyword evidence="9" id="KW-1185">Reference proteome</keyword>
<evidence type="ECO:0000256" key="3">
    <source>
        <dbReference type="ARBA" id="ARBA00022833"/>
    </source>
</evidence>
<dbReference type="PANTHER" id="PTHR13267">
    <property type="entry name" value="ZINC FINGER PROTEIN 277"/>
    <property type="match status" value="1"/>
</dbReference>
<proteinExistence type="inferred from homology"/>
<evidence type="ECO:0000259" key="7">
    <source>
        <dbReference type="PROSITE" id="PS50157"/>
    </source>
</evidence>
<dbReference type="InterPro" id="IPR040048">
    <property type="entry name" value="ZNF277"/>
</dbReference>
<evidence type="ECO:0000256" key="4">
    <source>
        <dbReference type="ARBA" id="ARBA00034119"/>
    </source>
</evidence>
<dbReference type="PROSITE" id="PS00028">
    <property type="entry name" value="ZINC_FINGER_C2H2_1"/>
    <property type="match status" value="1"/>
</dbReference>
<dbReference type="PROSITE" id="PS50157">
    <property type="entry name" value="ZINC_FINGER_C2H2_2"/>
    <property type="match status" value="1"/>
</dbReference>
<accession>A0AAD9QLK3</accession>
<name>A0AAD9QLK3_ACRCE</name>
<comment type="caution">
    <text evidence="8">The sequence shown here is derived from an EMBL/GenBank/DDBJ whole genome shotgun (WGS) entry which is preliminary data.</text>
</comment>
<dbReference type="GO" id="GO:0008270">
    <property type="term" value="F:zinc ion binding"/>
    <property type="evidence" value="ECO:0007669"/>
    <property type="project" value="UniProtKB-KW"/>
</dbReference>
<keyword evidence="1" id="KW-0479">Metal-binding</keyword>